<sequence>MFLSVTVCVSADNLIFMYLSQWLKVVLSGINPWLPVLVFVTAFHINRGSFGDAIIFGIGCLLLIADWKRWVPWHMPERPKISGWVIGVVILISCSVLLFTQRDGWQNRVLLLTLAPIALSMVYYRDHGPKPGATKQMMRTKWVWVTLALIMAVSELFAYIFAAVYKDDSTYPTISILVNPTLESPWGRAIFLTLWMLIGVGLLQIRRKRGTK</sequence>
<feature type="transmembrane region" description="Helical" evidence="1">
    <location>
        <begin position="81"/>
        <end position="99"/>
    </location>
</feature>
<keyword evidence="3" id="KW-1185">Reference proteome</keyword>
<dbReference type="Proteomes" id="UP000067708">
    <property type="component" value="Chromosome"/>
</dbReference>
<evidence type="ECO:0000313" key="3">
    <source>
        <dbReference type="Proteomes" id="UP000067708"/>
    </source>
</evidence>
<keyword evidence="1" id="KW-0812">Transmembrane</keyword>
<feature type="transmembrane region" description="Helical" evidence="1">
    <location>
        <begin position="185"/>
        <end position="205"/>
    </location>
</feature>
<gene>
    <name evidence="2" type="ORF">Rhola_00009700</name>
</gene>
<organism evidence="2 3">
    <name type="scientific">Rhodoluna lacicola</name>
    <dbReference type="NCBI Taxonomy" id="529884"/>
    <lineage>
        <taxon>Bacteria</taxon>
        <taxon>Bacillati</taxon>
        <taxon>Actinomycetota</taxon>
        <taxon>Actinomycetes</taxon>
        <taxon>Micrococcales</taxon>
        <taxon>Microbacteriaceae</taxon>
        <taxon>Luna cluster</taxon>
        <taxon>Luna-1 subcluster</taxon>
        <taxon>Rhodoluna</taxon>
    </lineage>
</organism>
<dbReference type="HOGENOM" id="CLU_1298949_0_0_11"/>
<feature type="transmembrane region" description="Helical" evidence="1">
    <location>
        <begin position="144"/>
        <end position="165"/>
    </location>
</feature>
<keyword evidence="1" id="KW-0472">Membrane</keyword>
<dbReference type="KEGG" id="rla:Rhola_00009700"/>
<feature type="transmembrane region" description="Helical" evidence="1">
    <location>
        <begin position="50"/>
        <end position="69"/>
    </location>
</feature>
<evidence type="ECO:0000313" key="2">
    <source>
        <dbReference type="EMBL" id="AIC47770.1"/>
    </source>
</evidence>
<name>A0A060JGC0_9MICO</name>
<protein>
    <submittedName>
        <fullName evidence="2">Uncharacterized protein</fullName>
    </submittedName>
</protein>
<keyword evidence="1" id="KW-1133">Transmembrane helix</keyword>
<accession>A0A060JGC0</accession>
<reference evidence="2 3" key="1">
    <citation type="journal article" date="2014" name="Int. J. Syst. Evol. Microbiol.">
        <title>Rhodoluna lacicola gen. nov., sp. nov., a planktonic freshwater bacterium with stream-lined genome.</title>
        <authorList>
            <person name="Hahn M."/>
            <person name="Schmidt J."/>
            <person name="Taipale S.J."/>
            <person name="Doolittle W.F."/>
            <person name="Koll U."/>
        </authorList>
    </citation>
    <scope>NUCLEOTIDE SEQUENCE [LARGE SCALE GENOMIC DNA]</scope>
    <source>
        <strain evidence="2 3">MWH-Ta8</strain>
    </source>
</reference>
<dbReference type="AlphaFoldDB" id="A0A060JGC0"/>
<evidence type="ECO:0000256" key="1">
    <source>
        <dbReference type="SAM" id="Phobius"/>
    </source>
</evidence>
<proteinExistence type="predicted"/>
<dbReference type="STRING" id="529884.Rhola_00009700"/>
<dbReference type="EMBL" id="CP007490">
    <property type="protein sequence ID" value="AIC47770.1"/>
    <property type="molecule type" value="Genomic_DNA"/>
</dbReference>
<feature type="transmembrane region" description="Helical" evidence="1">
    <location>
        <begin position="25"/>
        <end position="44"/>
    </location>
</feature>